<proteinExistence type="predicted"/>
<organism evidence="2">
    <name type="scientific">viral metagenome</name>
    <dbReference type="NCBI Taxonomy" id="1070528"/>
    <lineage>
        <taxon>unclassified sequences</taxon>
        <taxon>metagenomes</taxon>
        <taxon>organismal metagenomes</taxon>
    </lineage>
</organism>
<reference evidence="2" key="1">
    <citation type="journal article" date="2020" name="Nature">
        <title>Giant virus diversity and host interactions through global metagenomics.</title>
        <authorList>
            <person name="Schulz F."/>
            <person name="Roux S."/>
            <person name="Paez-Espino D."/>
            <person name="Jungbluth S."/>
            <person name="Walsh D.A."/>
            <person name="Denef V.J."/>
            <person name="McMahon K.D."/>
            <person name="Konstantinidis K.T."/>
            <person name="Eloe-Fadrosh E.A."/>
            <person name="Kyrpides N.C."/>
            <person name="Woyke T."/>
        </authorList>
    </citation>
    <scope>NUCLEOTIDE SEQUENCE</scope>
    <source>
        <strain evidence="2">GVMAG-M-3300023184-86</strain>
    </source>
</reference>
<name>A0A6C0IHZ3_9ZZZZ</name>
<feature type="compositionally biased region" description="Polar residues" evidence="1">
    <location>
        <begin position="29"/>
        <end position="45"/>
    </location>
</feature>
<accession>A0A6C0IHZ3</accession>
<protein>
    <submittedName>
        <fullName evidence="2">Uncharacterized protein</fullName>
    </submittedName>
</protein>
<evidence type="ECO:0000256" key="1">
    <source>
        <dbReference type="SAM" id="MobiDB-lite"/>
    </source>
</evidence>
<feature type="region of interest" description="Disordered" evidence="1">
    <location>
        <begin position="1"/>
        <end position="80"/>
    </location>
</feature>
<dbReference type="AlphaFoldDB" id="A0A6C0IHZ3"/>
<feature type="compositionally biased region" description="Basic residues" evidence="1">
    <location>
        <begin position="346"/>
        <end position="366"/>
    </location>
</feature>
<feature type="region of interest" description="Disordered" evidence="1">
    <location>
        <begin position="332"/>
        <end position="366"/>
    </location>
</feature>
<evidence type="ECO:0000313" key="2">
    <source>
        <dbReference type="EMBL" id="QHT92095.1"/>
    </source>
</evidence>
<sequence>MSTLNSANDDYDRDSFKSANDDSDRDSFHSINTNLPDFVNDNSDLNEYIGKSTIGSDNENSSDEEKEEGNSASGFTKPSSWSSRFTRRIRNLATIRDTRLAGSNVFVLKNGINIPKKPENYFRANVIDMNTDTREYNVRDTDGNVYEKISETQIIFDVLEFIELLKTYPKSNIRNLFGIDYPDVNMMDRDNYDIIHNYIYKPRTPWAARNKTRKVLSAVLPIESYGRPKRELIIYVMHEINSPEKNQTKAGEKDSRHNIWLRAQLLSIDKVAMYGQLRLKYRIQYHNSPKIKELYNRTFQLENDEKTYGSQIITEKQYYEFIQYTALRETEKNDHKTSDNLASLGGKRKRTRKQKNKIRKNTKKGRVLFKISKKSRKL</sequence>
<dbReference type="EMBL" id="MN740176">
    <property type="protein sequence ID" value="QHT92095.1"/>
    <property type="molecule type" value="Genomic_DNA"/>
</dbReference>
<feature type="compositionally biased region" description="Basic and acidic residues" evidence="1">
    <location>
        <begin position="13"/>
        <end position="28"/>
    </location>
</feature>